<keyword evidence="2" id="KW-1185">Reference proteome</keyword>
<name>A0ABV5M2S4_9ACTN</name>
<dbReference type="SUPFAM" id="SSF101386">
    <property type="entry name" value="all-alpha NTP pyrophosphatases"/>
    <property type="match status" value="1"/>
</dbReference>
<reference evidence="1 2" key="1">
    <citation type="submission" date="2024-09" db="EMBL/GenBank/DDBJ databases">
        <authorList>
            <person name="Sun Q."/>
            <person name="Mori K."/>
        </authorList>
    </citation>
    <scope>NUCLEOTIDE SEQUENCE [LARGE SCALE GENOMIC DNA]</scope>
    <source>
        <strain evidence="1 2">JCM 3307</strain>
    </source>
</reference>
<comment type="caution">
    <text evidence="1">The sequence shown here is derived from an EMBL/GenBank/DDBJ whole genome shotgun (WGS) entry which is preliminary data.</text>
</comment>
<accession>A0ABV5M2S4</accession>
<organism evidence="1 2">
    <name type="scientific">Dactylosporangium vinaceum</name>
    <dbReference type="NCBI Taxonomy" id="53362"/>
    <lineage>
        <taxon>Bacteria</taxon>
        <taxon>Bacillati</taxon>
        <taxon>Actinomycetota</taxon>
        <taxon>Actinomycetes</taxon>
        <taxon>Micromonosporales</taxon>
        <taxon>Micromonosporaceae</taxon>
        <taxon>Dactylosporangium</taxon>
    </lineage>
</organism>
<evidence type="ECO:0000313" key="1">
    <source>
        <dbReference type="EMBL" id="MFB9443130.1"/>
    </source>
</evidence>
<sequence>MDIRTAQALAWENKKAKGFNITDVAYEFGLLHGEIAEAFNAWRRQHPDLDDELADVAIYLFGLAEMNGIDLQSAIERKLATNAARRYAPDPATGVMNRVTS</sequence>
<gene>
    <name evidence="1" type="ORF">ACFFTR_08540</name>
</gene>
<proteinExistence type="predicted"/>
<protein>
    <submittedName>
        <fullName evidence="1">MazG-like family protein</fullName>
    </submittedName>
</protein>
<dbReference type="RefSeq" id="WP_223099634.1">
    <property type="nucleotide sequence ID" value="NZ_CP061913.1"/>
</dbReference>
<dbReference type="Proteomes" id="UP001589608">
    <property type="component" value="Unassembled WGS sequence"/>
</dbReference>
<dbReference type="EMBL" id="JBHMCA010000019">
    <property type="protein sequence ID" value="MFB9443130.1"/>
    <property type="molecule type" value="Genomic_DNA"/>
</dbReference>
<evidence type="ECO:0000313" key="2">
    <source>
        <dbReference type="Proteomes" id="UP001589608"/>
    </source>
</evidence>
<dbReference type="Gene3D" id="1.10.287.1080">
    <property type="entry name" value="MazG-like"/>
    <property type="match status" value="1"/>
</dbReference>